<dbReference type="InterPro" id="IPR011652">
    <property type="entry name" value="MORN_2"/>
</dbReference>
<feature type="region of interest" description="Disordered" evidence="1">
    <location>
        <begin position="185"/>
        <end position="229"/>
    </location>
</feature>
<proteinExistence type="predicted"/>
<name>A0A3B0BWX1_9FLAO</name>
<dbReference type="OrthoDB" id="703600at2"/>
<comment type="caution">
    <text evidence="2">The sequence shown here is derived from an EMBL/GenBank/DDBJ whole genome shotgun (WGS) entry which is preliminary data.</text>
</comment>
<dbReference type="SUPFAM" id="SSF82185">
    <property type="entry name" value="Histone H3 K4-specific methyltransferase SET7/9 N-terminal domain"/>
    <property type="match status" value="1"/>
</dbReference>
<gene>
    <name evidence="2" type="ORF">D7Z94_23995</name>
</gene>
<accession>A0A3B0BWX1</accession>
<sequence length="229" mass="26748">MKFYFHTLVVAFFLLYPNKNPQRKIISDSEFSYTFYVSPKETNVKNSRHYYWYKSGEIHSSQGGSSGNLLHGEFTKSYKNNNLAEKGSFKNGLKNSIWKRWFKNGQLYEIAYWKNGLRSGDYVQFSENGQVSIEGRYKNNRKHGIWINVPTRDTLHYKKGTKLESPKKTLVKRVGGFFKDVFSKKEKDSLQNNQVPTQKKSKPPKPKKKKALKGKKDKTQEQGKVKEQL</sequence>
<feature type="compositionally biased region" description="Basic and acidic residues" evidence="1">
    <location>
        <begin position="217"/>
        <end position="229"/>
    </location>
</feature>
<dbReference type="EMBL" id="RBCJ01000006">
    <property type="protein sequence ID" value="RKN76848.1"/>
    <property type="molecule type" value="Genomic_DNA"/>
</dbReference>
<organism evidence="2 3">
    <name type="scientific">Ulvibacterium marinum</name>
    <dbReference type="NCBI Taxonomy" id="2419782"/>
    <lineage>
        <taxon>Bacteria</taxon>
        <taxon>Pseudomonadati</taxon>
        <taxon>Bacteroidota</taxon>
        <taxon>Flavobacteriia</taxon>
        <taxon>Flavobacteriales</taxon>
        <taxon>Flavobacteriaceae</taxon>
        <taxon>Ulvibacterium</taxon>
    </lineage>
</organism>
<keyword evidence="3" id="KW-1185">Reference proteome</keyword>
<dbReference type="Pfam" id="PF07661">
    <property type="entry name" value="MORN_2"/>
    <property type="match status" value="3"/>
</dbReference>
<reference evidence="2 3" key="1">
    <citation type="submission" date="2018-10" db="EMBL/GenBank/DDBJ databases">
        <title>Ulvibacterium marinum gen. nov., sp. nov., a novel marine bacterium of the family Flavobacteriaceae, isolated from a culture of the green alga Ulva prolifera.</title>
        <authorList>
            <person name="Zhang Z."/>
        </authorList>
    </citation>
    <scope>NUCLEOTIDE SEQUENCE [LARGE SCALE GENOMIC DNA]</scope>
    <source>
        <strain evidence="2 3">CCMM003</strain>
    </source>
</reference>
<feature type="compositionally biased region" description="Basic residues" evidence="1">
    <location>
        <begin position="199"/>
        <end position="216"/>
    </location>
</feature>
<dbReference type="Gene3D" id="3.90.930.1">
    <property type="match status" value="1"/>
</dbReference>
<evidence type="ECO:0008006" key="4">
    <source>
        <dbReference type="Google" id="ProtNLM"/>
    </source>
</evidence>
<evidence type="ECO:0000256" key="1">
    <source>
        <dbReference type="SAM" id="MobiDB-lite"/>
    </source>
</evidence>
<dbReference type="AlphaFoldDB" id="A0A3B0BWX1"/>
<dbReference type="RefSeq" id="WP_120714195.1">
    <property type="nucleotide sequence ID" value="NZ_RBCJ01000006.1"/>
</dbReference>
<evidence type="ECO:0000313" key="2">
    <source>
        <dbReference type="EMBL" id="RKN76848.1"/>
    </source>
</evidence>
<dbReference type="Proteomes" id="UP000276603">
    <property type="component" value="Unassembled WGS sequence"/>
</dbReference>
<protein>
    <recommendedName>
        <fullName evidence="4">Toxin-antitoxin system YwqK family antitoxin</fullName>
    </recommendedName>
</protein>
<evidence type="ECO:0000313" key="3">
    <source>
        <dbReference type="Proteomes" id="UP000276603"/>
    </source>
</evidence>